<evidence type="ECO:0000313" key="2">
    <source>
        <dbReference type="Proteomes" id="UP001231189"/>
    </source>
</evidence>
<sequence length="93" mass="9333">MLITCSAPADVNNGFGPDDPCLPKLHSFLSDLILGELGILVASRGVAGVLETGMSITSTAAVAKAAGLGRSSSAERVAWSETPSSTLAGRFAA</sequence>
<comment type="caution">
    <text evidence="1">The sequence shown here is derived from an EMBL/GenBank/DDBJ whole genome shotgun (WGS) entry which is preliminary data.</text>
</comment>
<dbReference type="AlphaFoldDB" id="A0AAD8RAZ2"/>
<evidence type="ECO:0000313" key="1">
    <source>
        <dbReference type="EMBL" id="KAK1617536.1"/>
    </source>
</evidence>
<keyword evidence="2" id="KW-1185">Reference proteome</keyword>
<accession>A0AAD8RAZ2</accession>
<proteinExistence type="predicted"/>
<organism evidence="1 2">
    <name type="scientific">Lolium multiflorum</name>
    <name type="common">Italian ryegrass</name>
    <name type="synonym">Lolium perenne subsp. multiflorum</name>
    <dbReference type="NCBI Taxonomy" id="4521"/>
    <lineage>
        <taxon>Eukaryota</taxon>
        <taxon>Viridiplantae</taxon>
        <taxon>Streptophyta</taxon>
        <taxon>Embryophyta</taxon>
        <taxon>Tracheophyta</taxon>
        <taxon>Spermatophyta</taxon>
        <taxon>Magnoliopsida</taxon>
        <taxon>Liliopsida</taxon>
        <taxon>Poales</taxon>
        <taxon>Poaceae</taxon>
        <taxon>BOP clade</taxon>
        <taxon>Pooideae</taxon>
        <taxon>Poodae</taxon>
        <taxon>Poeae</taxon>
        <taxon>Poeae Chloroplast Group 2 (Poeae type)</taxon>
        <taxon>Loliodinae</taxon>
        <taxon>Loliinae</taxon>
        <taxon>Lolium</taxon>
    </lineage>
</organism>
<dbReference type="Proteomes" id="UP001231189">
    <property type="component" value="Unassembled WGS sequence"/>
</dbReference>
<name>A0AAD8RAZ2_LOLMU</name>
<protein>
    <submittedName>
        <fullName evidence="1">Uncharacterized protein</fullName>
    </submittedName>
</protein>
<dbReference type="EMBL" id="JAUUTY010000006">
    <property type="protein sequence ID" value="KAK1617536.1"/>
    <property type="molecule type" value="Genomic_DNA"/>
</dbReference>
<gene>
    <name evidence="1" type="ORF">QYE76_023053</name>
</gene>
<reference evidence="1" key="1">
    <citation type="submission" date="2023-07" db="EMBL/GenBank/DDBJ databases">
        <title>A chromosome-level genome assembly of Lolium multiflorum.</title>
        <authorList>
            <person name="Chen Y."/>
            <person name="Copetti D."/>
            <person name="Kolliker R."/>
            <person name="Studer B."/>
        </authorList>
    </citation>
    <scope>NUCLEOTIDE SEQUENCE</scope>
    <source>
        <strain evidence="1">02402/16</strain>
        <tissue evidence="1">Leaf</tissue>
    </source>
</reference>